<dbReference type="InterPro" id="IPR050462">
    <property type="entry name" value="Retroviral_Gag-Pol_poly"/>
</dbReference>
<protein>
    <recommendedName>
        <fullName evidence="1">Core shell protein Gag P30 domain-containing protein</fullName>
    </recommendedName>
</protein>
<reference evidence="2 3" key="1">
    <citation type="submission" date="2014-04" db="EMBL/GenBank/DDBJ databases">
        <title>Genome evolution of avian class.</title>
        <authorList>
            <person name="Zhang G."/>
            <person name="Li C."/>
        </authorList>
    </citation>
    <scope>NUCLEOTIDE SEQUENCE [LARGE SCALE GENOMIC DNA]</scope>
    <source>
        <strain evidence="2">BGI_N302</strain>
    </source>
</reference>
<dbReference type="Gene3D" id="1.10.375.10">
    <property type="entry name" value="Human Immunodeficiency Virus Type 1 Capsid Protein"/>
    <property type="match status" value="1"/>
</dbReference>
<dbReference type="Proteomes" id="UP000052976">
    <property type="component" value="Unassembled WGS sequence"/>
</dbReference>
<organism evidence="2 3">
    <name type="scientific">Corvus brachyrhynchos</name>
    <name type="common">American crow</name>
    <dbReference type="NCBI Taxonomy" id="85066"/>
    <lineage>
        <taxon>Eukaryota</taxon>
        <taxon>Metazoa</taxon>
        <taxon>Chordata</taxon>
        <taxon>Craniata</taxon>
        <taxon>Vertebrata</taxon>
        <taxon>Euteleostomi</taxon>
        <taxon>Archelosauria</taxon>
        <taxon>Archosauria</taxon>
        <taxon>Dinosauria</taxon>
        <taxon>Saurischia</taxon>
        <taxon>Theropoda</taxon>
        <taxon>Coelurosauria</taxon>
        <taxon>Aves</taxon>
        <taxon>Neognathae</taxon>
        <taxon>Neoaves</taxon>
        <taxon>Telluraves</taxon>
        <taxon>Australaves</taxon>
        <taxon>Passeriformes</taxon>
        <taxon>Corvoidea</taxon>
        <taxon>Corvidae</taxon>
        <taxon>Corvus</taxon>
    </lineage>
</organism>
<dbReference type="Pfam" id="PF02093">
    <property type="entry name" value="Gag_p30"/>
    <property type="match status" value="1"/>
</dbReference>
<dbReference type="InterPro" id="IPR003036">
    <property type="entry name" value="Gag_P30"/>
</dbReference>
<evidence type="ECO:0000259" key="1">
    <source>
        <dbReference type="Pfam" id="PF02093"/>
    </source>
</evidence>
<name>A0A091EH18_CORBR</name>
<dbReference type="STRING" id="85066.A0A091EH18"/>
<evidence type="ECO:0000313" key="2">
    <source>
        <dbReference type="EMBL" id="KFO55942.1"/>
    </source>
</evidence>
<keyword evidence="3" id="KW-1185">Reference proteome</keyword>
<dbReference type="EMBL" id="KK718387">
    <property type="protein sequence ID" value="KFO55942.1"/>
    <property type="molecule type" value="Genomic_DNA"/>
</dbReference>
<proteinExistence type="predicted"/>
<dbReference type="InterPro" id="IPR008919">
    <property type="entry name" value="Retrov_capsid_N"/>
</dbReference>
<evidence type="ECO:0000313" key="3">
    <source>
        <dbReference type="Proteomes" id="UP000052976"/>
    </source>
</evidence>
<feature type="non-terminal residue" evidence="2">
    <location>
        <position position="154"/>
    </location>
</feature>
<dbReference type="SUPFAM" id="SSF47943">
    <property type="entry name" value="Retrovirus capsid protein, N-terminal core domain"/>
    <property type="match status" value="1"/>
</dbReference>
<gene>
    <name evidence="2" type="ORF">N302_03551</name>
</gene>
<dbReference type="PANTHER" id="PTHR33166">
    <property type="entry name" value="GAG_P30 DOMAIN-CONTAINING PROTEIN"/>
    <property type="match status" value="1"/>
</dbReference>
<dbReference type="AlphaFoldDB" id="A0A091EH18"/>
<feature type="non-terminal residue" evidence="2">
    <location>
        <position position="1"/>
    </location>
</feature>
<sequence length="154" mass="17583">QVVGNQGPIYIKTPYSLVELEQWKVTVGKHKENPDKVTNLVARAIDTQNPDWNDLKSMMDTLLDHTEREMVNKAIITSVESHIASRSIQGTVAEVFPLTDPGWDPNVPEQMARLKQYQNLRVYGLRHGVPKALNWSKLYKVKQNQDDSPTDFLN</sequence>
<dbReference type="GO" id="GO:0019068">
    <property type="term" value="P:virion assembly"/>
    <property type="evidence" value="ECO:0007669"/>
    <property type="project" value="InterPro"/>
</dbReference>
<feature type="domain" description="Core shell protein Gag P30" evidence="1">
    <location>
        <begin position="20"/>
        <end position="153"/>
    </location>
</feature>
<accession>A0A091EH18</accession>